<feature type="transmembrane region" description="Helical" evidence="2">
    <location>
        <begin position="36"/>
        <end position="59"/>
    </location>
</feature>
<reference evidence="3 4" key="1">
    <citation type="submission" date="2009-12" db="EMBL/GenBank/DDBJ databases">
        <title>The Genome Sequence of Anolis carolinensis (Green Anole Lizard).</title>
        <authorList>
            <consortium name="The Genome Sequencing Platform"/>
            <person name="Di Palma F."/>
            <person name="Alfoldi J."/>
            <person name="Heiman D."/>
            <person name="Young S."/>
            <person name="Grabherr M."/>
            <person name="Johnson J."/>
            <person name="Lander E.S."/>
            <person name="Lindblad-Toh K."/>
        </authorList>
    </citation>
    <scope>NUCLEOTIDE SEQUENCE [LARGE SCALE GENOMIC DNA]</scope>
    <source>
        <strain evidence="3 4">JBL SC #1</strain>
    </source>
</reference>
<dbReference type="InParanoid" id="A0A803SNR0"/>
<reference evidence="3" key="2">
    <citation type="submission" date="2025-08" db="UniProtKB">
        <authorList>
            <consortium name="Ensembl"/>
        </authorList>
    </citation>
    <scope>IDENTIFICATION</scope>
</reference>
<proteinExistence type="predicted"/>
<feature type="transmembrane region" description="Helical" evidence="2">
    <location>
        <begin position="240"/>
        <end position="261"/>
    </location>
</feature>
<evidence type="ECO:0000313" key="3">
    <source>
        <dbReference type="Ensembl" id="ENSACAP00000024600.1"/>
    </source>
</evidence>
<dbReference type="AlphaFoldDB" id="A0A803SNR0"/>
<dbReference type="GeneTree" id="ENSGT00950000184212"/>
<keyword evidence="2" id="KW-0472">Membrane</keyword>
<evidence type="ECO:0000256" key="2">
    <source>
        <dbReference type="SAM" id="Phobius"/>
    </source>
</evidence>
<keyword evidence="2" id="KW-0812">Transmembrane</keyword>
<sequence length="296" mass="32642">MFIVSKCWLRSFGMSPGMATSIIQTFFFSTTVRSRVFVVVFVVVVIVVSILIIIVIIVIDSILTGIDPDLLVFEKLSFKDVTIKSSFSKWERHGNVRAADSDKCQDSTTTSRGLPPETSPSAVVQGLETNSKTTRTASGPVYKNASITYLGSTVASMEGHFTNVTNIISERKSPRITSDKATTLPTSVLTSIKMLSHLPNMAHLNNSKHLNETKGYGGRNYTSEDQGHKPAWEGVGRKSWLLPVMLCSSLILICCCSIFLATGCHRKRHGRYTPRRRGRASVQAKMVFNGKMSNSR</sequence>
<keyword evidence="2" id="KW-1133">Transmembrane helix</keyword>
<reference evidence="3" key="3">
    <citation type="submission" date="2025-09" db="UniProtKB">
        <authorList>
            <consortium name="Ensembl"/>
        </authorList>
    </citation>
    <scope>IDENTIFICATION</scope>
</reference>
<name>A0A803SNR0_ANOCA</name>
<organism evidence="3 4">
    <name type="scientific">Anolis carolinensis</name>
    <name type="common">Green anole</name>
    <name type="synonym">American chameleon</name>
    <dbReference type="NCBI Taxonomy" id="28377"/>
    <lineage>
        <taxon>Eukaryota</taxon>
        <taxon>Metazoa</taxon>
        <taxon>Chordata</taxon>
        <taxon>Craniata</taxon>
        <taxon>Vertebrata</taxon>
        <taxon>Euteleostomi</taxon>
        <taxon>Lepidosauria</taxon>
        <taxon>Squamata</taxon>
        <taxon>Bifurcata</taxon>
        <taxon>Unidentata</taxon>
        <taxon>Episquamata</taxon>
        <taxon>Toxicofera</taxon>
        <taxon>Iguania</taxon>
        <taxon>Dactyloidae</taxon>
        <taxon>Anolis</taxon>
    </lineage>
</organism>
<protein>
    <submittedName>
        <fullName evidence="3">Uncharacterized protein</fullName>
    </submittedName>
</protein>
<evidence type="ECO:0000256" key="1">
    <source>
        <dbReference type="SAM" id="MobiDB-lite"/>
    </source>
</evidence>
<feature type="compositionally biased region" description="Polar residues" evidence="1">
    <location>
        <begin position="119"/>
        <end position="137"/>
    </location>
</feature>
<feature type="region of interest" description="Disordered" evidence="1">
    <location>
        <begin position="98"/>
        <end position="137"/>
    </location>
</feature>
<dbReference type="Proteomes" id="UP000001646">
    <property type="component" value="Chromosome 5"/>
</dbReference>
<keyword evidence="4" id="KW-1185">Reference proteome</keyword>
<accession>A0A803SNR0</accession>
<dbReference type="Ensembl" id="ENSACAT00000046104.1">
    <property type="protein sequence ID" value="ENSACAP00000024600.1"/>
    <property type="gene ID" value="ENSACAG00000038532.1"/>
</dbReference>
<evidence type="ECO:0000313" key="4">
    <source>
        <dbReference type="Proteomes" id="UP000001646"/>
    </source>
</evidence>